<dbReference type="Proteomes" id="UP000248646">
    <property type="component" value="Unassembled WGS sequence"/>
</dbReference>
<feature type="coiled-coil region" evidence="1">
    <location>
        <begin position="143"/>
        <end position="180"/>
    </location>
</feature>
<evidence type="ECO:0000313" key="4">
    <source>
        <dbReference type="Proteomes" id="UP000248646"/>
    </source>
</evidence>
<keyword evidence="4" id="KW-1185">Reference proteome</keyword>
<feature type="signal peptide" evidence="2">
    <location>
        <begin position="1"/>
        <end position="19"/>
    </location>
</feature>
<evidence type="ECO:0000256" key="1">
    <source>
        <dbReference type="SAM" id="Coils"/>
    </source>
</evidence>
<accession>A0A2W7MJQ3</accession>
<dbReference type="AlphaFoldDB" id="A0A2W7MJQ3"/>
<evidence type="ECO:0000313" key="3">
    <source>
        <dbReference type="EMBL" id="PZX07387.1"/>
    </source>
</evidence>
<dbReference type="EMBL" id="QKZI01000001">
    <property type="protein sequence ID" value="PZX07387.1"/>
    <property type="molecule type" value="Genomic_DNA"/>
</dbReference>
<evidence type="ECO:0000256" key="2">
    <source>
        <dbReference type="SAM" id="SignalP"/>
    </source>
</evidence>
<sequence length="188" mass="21296">MKKANVLIGVSIASMLALTGCVSESTNEKVETAQTVEKAVEKPEVQKSDKVQDDLLSYMNEIMPSLAEQEVEVISLYDSVSGPNYTDDETMYNTILDEVIPKYGKFITNLEEVKVETEELRNIHENYIKAVNIQNSGFVTILSALEEQDMDKMNEANEKLTEARKMMRDYQTQIQALAKENDVIIEME</sequence>
<protein>
    <recommendedName>
        <fullName evidence="5">Lipoprotein</fullName>
    </recommendedName>
</protein>
<gene>
    <name evidence="3" type="ORF">C7437_101500</name>
</gene>
<keyword evidence="1" id="KW-0175">Coiled coil</keyword>
<dbReference type="PROSITE" id="PS51257">
    <property type="entry name" value="PROKAR_LIPOPROTEIN"/>
    <property type="match status" value="1"/>
</dbReference>
<evidence type="ECO:0008006" key="5">
    <source>
        <dbReference type="Google" id="ProtNLM"/>
    </source>
</evidence>
<comment type="caution">
    <text evidence="3">The sequence shown here is derived from an EMBL/GenBank/DDBJ whole genome shotgun (WGS) entry which is preliminary data.</text>
</comment>
<keyword evidence="2" id="KW-0732">Signal</keyword>
<reference evidence="3 4" key="1">
    <citation type="submission" date="2018-06" db="EMBL/GenBank/DDBJ databases">
        <title>Genomic Encyclopedia of Type Strains, Phase IV (KMG-IV): sequencing the most valuable type-strain genomes for metagenomic binning, comparative biology and taxonomic classification.</title>
        <authorList>
            <person name="Goeker M."/>
        </authorList>
    </citation>
    <scope>NUCLEOTIDE SEQUENCE [LARGE SCALE GENOMIC DNA]</scope>
    <source>
        <strain evidence="3 4">DSM 5</strain>
    </source>
</reference>
<organism evidence="3 4">
    <name type="scientific">Psychrobacillus insolitus</name>
    <dbReference type="NCBI Taxonomy" id="1461"/>
    <lineage>
        <taxon>Bacteria</taxon>
        <taxon>Bacillati</taxon>
        <taxon>Bacillota</taxon>
        <taxon>Bacilli</taxon>
        <taxon>Bacillales</taxon>
        <taxon>Bacillaceae</taxon>
        <taxon>Psychrobacillus</taxon>
    </lineage>
</organism>
<name>A0A2W7MJQ3_9BACI</name>
<dbReference type="RefSeq" id="WP_245909190.1">
    <property type="nucleotide sequence ID" value="NZ_QKZI01000001.1"/>
</dbReference>
<proteinExistence type="predicted"/>
<feature type="chain" id="PRO_5039068937" description="Lipoprotein" evidence="2">
    <location>
        <begin position="20"/>
        <end position="188"/>
    </location>
</feature>